<name>A0A5R9G5J8_9BACL</name>
<dbReference type="InterPro" id="IPR029510">
    <property type="entry name" value="Ald_DH_CS_GLU"/>
</dbReference>
<dbReference type="Gene3D" id="3.40.309.10">
    <property type="entry name" value="Aldehyde Dehydrogenase, Chain A, domain 2"/>
    <property type="match status" value="1"/>
</dbReference>
<gene>
    <name evidence="6" type="ORF">FE782_14145</name>
</gene>
<evidence type="ECO:0000256" key="2">
    <source>
        <dbReference type="ARBA" id="ARBA00023002"/>
    </source>
</evidence>
<protein>
    <submittedName>
        <fullName evidence="6">Aldehyde dehydrogenase family protein</fullName>
    </submittedName>
</protein>
<dbReference type="AlphaFoldDB" id="A0A5R9G5J8"/>
<sequence length="482" mass="50671">METRLNYIDGGWTPPSSGTYADNVNPADVRETVGRVPLSTPEDADAAVRAAHRALPAWRAASGAVRGELLLRAALLLEERAEDVARSITREMGKTLAEARGEALRGAAILKYYASEGLRANGEHIPASDGTSLLFTKRLPLGVVALITPWNFPVAIPIWKMAPALAYGNTVVLKPATNAGLTAARLAELFDEAGCPPGVVNVVHGSGSDIGGALTAHPLVDGVSFTGSNAVGARIARIASERGAKYQLEMGGKNAVVVWGDAELERAADLVVSGAMKSAGQKCTATSKVIVAASAKERFAQLLLERIRAIRVGDGMDPNTYFGPVATPAQRDAVLQAIRRGAEEGARLLHGGGAPDRPELQAGCYVEPTLFDRVTPETSLAREEIFGPVLALMEATDLDEAIALANGTEYGLSAAIFTGSLKTAMTFANRVEAGMIKVNGETAGVEYQAPFGGLKKSSSHSREQGRAAMEFFTHTQTISISV</sequence>
<evidence type="ECO:0000259" key="5">
    <source>
        <dbReference type="Pfam" id="PF00171"/>
    </source>
</evidence>
<comment type="similarity">
    <text evidence="1 4">Belongs to the aldehyde dehydrogenase family.</text>
</comment>
<dbReference type="SUPFAM" id="SSF53720">
    <property type="entry name" value="ALDH-like"/>
    <property type="match status" value="1"/>
</dbReference>
<dbReference type="PANTHER" id="PTHR11699">
    <property type="entry name" value="ALDEHYDE DEHYDROGENASE-RELATED"/>
    <property type="match status" value="1"/>
</dbReference>
<evidence type="ECO:0000256" key="1">
    <source>
        <dbReference type="ARBA" id="ARBA00009986"/>
    </source>
</evidence>
<dbReference type="Pfam" id="PF00171">
    <property type="entry name" value="Aldedh"/>
    <property type="match status" value="1"/>
</dbReference>
<dbReference type="PROSITE" id="PS00687">
    <property type="entry name" value="ALDEHYDE_DEHYDR_GLU"/>
    <property type="match status" value="1"/>
</dbReference>
<evidence type="ECO:0000256" key="4">
    <source>
        <dbReference type="RuleBase" id="RU003345"/>
    </source>
</evidence>
<dbReference type="GO" id="GO:0016620">
    <property type="term" value="F:oxidoreductase activity, acting on the aldehyde or oxo group of donors, NAD or NADP as acceptor"/>
    <property type="evidence" value="ECO:0007669"/>
    <property type="project" value="InterPro"/>
</dbReference>
<keyword evidence="2 4" id="KW-0560">Oxidoreductase</keyword>
<dbReference type="InterPro" id="IPR016162">
    <property type="entry name" value="Ald_DH_N"/>
</dbReference>
<feature type="domain" description="Aldehyde dehydrogenase" evidence="5">
    <location>
        <begin position="12"/>
        <end position="478"/>
    </location>
</feature>
<comment type="caution">
    <text evidence="6">The sequence shown here is derived from an EMBL/GenBank/DDBJ whole genome shotgun (WGS) entry which is preliminary data.</text>
</comment>
<dbReference type="OrthoDB" id="20170at2"/>
<evidence type="ECO:0000256" key="3">
    <source>
        <dbReference type="PROSITE-ProRule" id="PRU10007"/>
    </source>
</evidence>
<evidence type="ECO:0000313" key="7">
    <source>
        <dbReference type="Proteomes" id="UP000309676"/>
    </source>
</evidence>
<dbReference type="EMBL" id="VCIW01000008">
    <property type="protein sequence ID" value="TLS51642.1"/>
    <property type="molecule type" value="Genomic_DNA"/>
</dbReference>
<evidence type="ECO:0000313" key="6">
    <source>
        <dbReference type="EMBL" id="TLS51642.1"/>
    </source>
</evidence>
<accession>A0A5R9G5J8</accession>
<dbReference type="InterPro" id="IPR015590">
    <property type="entry name" value="Aldehyde_DH_dom"/>
</dbReference>
<reference evidence="6 7" key="1">
    <citation type="submission" date="2019-05" db="EMBL/GenBank/DDBJ databases">
        <authorList>
            <person name="Narsing Rao M.P."/>
            <person name="Li W.J."/>
        </authorList>
    </citation>
    <scope>NUCLEOTIDE SEQUENCE [LARGE SCALE GENOMIC DNA]</scope>
    <source>
        <strain evidence="6 7">SYSU_K30003</strain>
    </source>
</reference>
<keyword evidence="7" id="KW-1185">Reference proteome</keyword>
<dbReference type="InterPro" id="IPR016161">
    <property type="entry name" value="Ald_DH/histidinol_DH"/>
</dbReference>
<organism evidence="6 7">
    <name type="scientific">Paenibacillus antri</name>
    <dbReference type="NCBI Taxonomy" id="2582848"/>
    <lineage>
        <taxon>Bacteria</taxon>
        <taxon>Bacillati</taxon>
        <taxon>Bacillota</taxon>
        <taxon>Bacilli</taxon>
        <taxon>Bacillales</taxon>
        <taxon>Paenibacillaceae</taxon>
        <taxon>Paenibacillus</taxon>
    </lineage>
</organism>
<feature type="active site" evidence="3">
    <location>
        <position position="249"/>
    </location>
</feature>
<dbReference type="FunFam" id="3.40.605.10:FF:000007">
    <property type="entry name" value="NAD/NADP-dependent betaine aldehyde dehydrogenase"/>
    <property type="match status" value="1"/>
</dbReference>
<dbReference type="RefSeq" id="WP_138194868.1">
    <property type="nucleotide sequence ID" value="NZ_VCIW01000008.1"/>
</dbReference>
<dbReference type="Proteomes" id="UP000309676">
    <property type="component" value="Unassembled WGS sequence"/>
</dbReference>
<proteinExistence type="inferred from homology"/>
<dbReference type="InterPro" id="IPR016163">
    <property type="entry name" value="Ald_DH_C"/>
</dbReference>
<dbReference type="Gene3D" id="3.40.605.10">
    <property type="entry name" value="Aldehyde Dehydrogenase, Chain A, domain 1"/>
    <property type="match status" value="1"/>
</dbReference>